<protein>
    <recommendedName>
        <fullName evidence="7">Bifunctional autolysin</fullName>
        <ecNumber evidence="6">3.2.1.96</ecNumber>
    </recommendedName>
</protein>
<feature type="chain" id="PRO_5045653835" description="Bifunctional autolysin" evidence="15">
    <location>
        <begin position="29"/>
        <end position="942"/>
    </location>
</feature>
<dbReference type="Pfam" id="PF01832">
    <property type="entry name" value="Glucosaminidase"/>
    <property type="match status" value="1"/>
</dbReference>
<organism evidence="17 18">
    <name type="scientific">Lapidilactobacillus achengensis</name>
    <dbReference type="NCBI Taxonomy" id="2486000"/>
    <lineage>
        <taxon>Bacteria</taxon>
        <taxon>Bacillati</taxon>
        <taxon>Bacillota</taxon>
        <taxon>Bacilli</taxon>
        <taxon>Lactobacillales</taxon>
        <taxon>Lactobacillaceae</taxon>
        <taxon>Lapidilactobacillus</taxon>
    </lineage>
</organism>
<dbReference type="Gene3D" id="3.40.80.10">
    <property type="entry name" value="Peptidoglycan recognition protein-like"/>
    <property type="match status" value="1"/>
</dbReference>
<dbReference type="InterPro" id="IPR051056">
    <property type="entry name" value="Glycosyl_Hydrolase_73"/>
</dbReference>
<evidence type="ECO:0000256" key="5">
    <source>
        <dbReference type="ARBA" id="ARBA00011697"/>
    </source>
</evidence>
<dbReference type="InterPro" id="IPR025987">
    <property type="entry name" value="GW_dom"/>
</dbReference>
<evidence type="ECO:0000256" key="14">
    <source>
        <dbReference type="ARBA" id="ARBA00034414"/>
    </source>
</evidence>
<evidence type="ECO:0000256" key="10">
    <source>
        <dbReference type="ARBA" id="ARBA00022737"/>
    </source>
</evidence>
<dbReference type="SUPFAM" id="SSF55846">
    <property type="entry name" value="N-acetylmuramoyl-L-alanine amidase-like"/>
    <property type="match status" value="1"/>
</dbReference>
<keyword evidence="9 15" id="KW-0732">Signal</keyword>
<keyword evidence="8" id="KW-0964">Secreted</keyword>
<evidence type="ECO:0000256" key="15">
    <source>
        <dbReference type="SAM" id="SignalP"/>
    </source>
</evidence>
<feature type="domain" description="GW" evidence="16">
    <location>
        <begin position="695"/>
        <end position="775"/>
    </location>
</feature>
<feature type="signal peptide" evidence="15">
    <location>
        <begin position="1"/>
        <end position="28"/>
    </location>
</feature>
<feature type="domain" description="GW" evidence="16">
    <location>
        <begin position="348"/>
        <end position="429"/>
    </location>
</feature>
<comment type="caution">
    <text evidence="17">The sequence shown here is derived from an EMBL/GenBank/DDBJ whole genome shotgun (WGS) entry which is preliminary data.</text>
</comment>
<accession>A0ABW1ULW4</accession>
<dbReference type="EC" id="3.2.1.96" evidence="6"/>
<evidence type="ECO:0000256" key="11">
    <source>
        <dbReference type="ARBA" id="ARBA00022801"/>
    </source>
</evidence>
<comment type="catalytic activity">
    <reaction evidence="14">
        <text>an N(4)-(oligosaccharide-(1-&gt;3)-[oligosaccharide-(1-&gt;6)]-beta-D-Man-(1-&gt;4)-beta-D-GlcNAc-(1-&gt;4)-alpha-D-GlcNAc)-L-asparaginyl-[protein] + H2O = an oligosaccharide-(1-&gt;3)-[oligosaccharide-(1-&gt;6)]-beta-D-Man-(1-&gt;4)-D-GlcNAc + N(4)-(N-acetyl-beta-D-glucosaminyl)-L-asparaginyl-[protein]</text>
        <dbReference type="Rhea" id="RHEA:73067"/>
        <dbReference type="Rhea" id="RHEA-COMP:12603"/>
        <dbReference type="Rhea" id="RHEA-COMP:18176"/>
        <dbReference type="ChEBI" id="CHEBI:15377"/>
        <dbReference type="ChEBI" id="CHEBI:132248"/>
        <dbReference type="ChEBI" id="CHEBI:192714"/>
        <dbReference type="ChEBI" id="CHEBI:192715"/>
        <dbReference type="EC" id="3.2.1.96"/>
    </reaction>
</comment>
<evidence type="ECO:0000256" key="6">
    <source>
        <dbReference type="ARBA" id="ARBA00012566"/>
    </source>
</evidence>
<proteinExistence type="inferred from homology"/>
<keyword evidence="12" id="KW-0511">Multifunctional enzyme</keyword>
<keyword evidence="10" id="KW-0677">Repeat</keyword>
<comment type="subunit">
    <text evidence="5">Oligomer; forms a ring structure at the cell surface which is important for efficient partitioning of daughter cells after cell division.</text>
</comment>
<evidence type="ECO:0000256" key="3">
    <source>
        <dbReference type="ARBA" id="ARBA00007974"/>
    </source>
</evidence>
<comment type="subcellular location">
    <subcellularLocation>
        <location evidence="1">Secreted</location>
    </subcellularLocation>
</comment>
<dbReference type="EMBL" id="JBHSSM010000005">
    <property type="protein sequence ID" value="MFC6314348.1"/>
    <property type="molecule type" value="Genomic_DNA"/>
</dbReference>
<comment type="similarity">
    <text evidence="3">In the C-terminal section; belongs to the glycosyl hydrolase 73 family.</text>
</comment>
<dbReference type="PANTHER" id="PTHR33308:SF9">
    <property type="entry name" value="PEPTIDOGLYCAN HYDROLASE FLGJ"/>
    <property type="match status" value="1"/>
</dbReference>
<name>A0ABW1ULW4_9LACO</name>
<dbReference type="PANTHER" id="PTHR33308">
    <property type="entry name" value="PEPTIDOGLYCAN HYDROLASE FLGJ"/>
    <property type="match status" value="1"/>
</dbReference>
<evidence type="ECO:0000259" key="16">
    <source>
        <dbReference type="PROSITE" id="PS51780"/>
    </source>
</evidence>
<evidence type="ECO:0000313" key="17">
    <source>
        <dbReference type="EMBL" id="MFC6314348.1"/>
    </source>
</evidence>
<evidence type="ECO:0000256" key="1">
    <source>
        <dbReference type="ARBA" id="ARBA00004613"/>
    </source>
</evidence>
<dbReference type="InterPro" id="IPR002901">
    <property type="entry name" value="MGlyc_endo_b_GlcNAc-like_dom"/>
</dbReference>
<evidence type="ECO:0000256" key="13">
    <source>
        <dbReference type="ARBA" id="ARBA00023316"/>
    </source>
</evidence>
<dbReference type="InterPro" id="IPR002502">
    <property type="entry name" value="Amidase_domain"/>
</dbReference>
<dbReference type="Gene3D" id="2.30.30.170">
    <property type="match status" value="6"/>
</dbReference>
<dbReference type="Proteomes" id="UP001596310">
    <property type="component" value="Unassembled WGS sequence"/>
</dbReference>
<dbReference type="Gene3D" id="4.10.80.30">
    <property type="entry name" value="DNA polymerase, domain 6"/>
    <property type="match status" value="1"/>
</dbReference>
<evidence type="ECO:0000256" key="12">
    <source>
        <dbReference type="ARBA" id="ARBA00023268"/>
    </source>
</evidence>
<dbReference type="InterPro" id="IPR038200">
    <property type="entry name" value="GW_dom_sf"/>
</dbReference>
<dbReference type="Pfam" id="PF13457">
    <property type="entry name" value="GW"/>
    <property type="match status" value="6"/>
</dbReference>
<reference evidence="18" key="1">
    <citation type="journal article" date="2019" name="Int. J. Syst. Evol. Microbiol.">
        <title>The Global Catalogue of Microorganisms (GCM) 10K type strain sequencing project: providing services to taxonomists for standard genome sequencing and annotation.</title>
        <authorList>
            <consortium name="The Broad Institute Genomics Platform"/>
            <consortium name="The Broad Institute Genome Sequencing Center for Infectious Disease"/>
            <person name="Wu L."/>
            <person name="Ma J."/>
        </authorList>
    </citation>
    <scope>NUCLEOTIDE SEQUENCE [LARGE SCALE GENOMIC DNA]</scope>
    <source>
        <strain evidence="18">CCM 8897</strain>
    </source>
</reference>
<evidence type="ECO:0000256" key="4">
    <source>
        <dbReference type="ARBA" id="ARBA00010266"/>
    </source>
</evidence>
<sequence length="942" mass="103394">MKKNWTIYLTGFAALLAVQMLPTGQSTAATSTNSGSGVVALNSNALSSGVLTKTAKDLPTTQTSTGRAMNNVIINGNYTMPKITIESHSVFPKNDYSTSTGKPNGVVVHWTANENNFSARREADYMVSMIDTNYVFVHTFIDSSMILNIAPTDYLCWGAGGVGNARFAQFEMVTANNEADFIKTTSYSAWYTAYLLHQYGLKPSLARVSGNSGTIWGHGDVTNMLGGTNHSDPDEYLSRWGYSMPDFLALVEYYYGYDFAQQEKYETTGTINAQNNEYVYDYGPNGTYKSRYNSRLSSYNGKTVTIDQRLIAKDGRIWYRYSTDGTNFFYALASGFKNDDTLVRNIVSTKSVSQTGTVATTSAASGIYDIGPANTTGSRYNSKLQGYDGKSVQIDQALTLDNGDVWYHYSTNGKYWFYAKSTDFAGVKDADSDDKPATANVTIKKTDKFSATMRIKAVSGDNAYDYAPAGVAKAHKNAALTAFEGKSATIDQKLTLSNGEVWYHYSVNGKYWFYGNSRSFSDVVLTSTTKKLGTPVALTIQAINSAYAYDFGPAGTAKYRRNAALSHFNGKTAYVDQEITLSNGEAWVRYSLDKKYYFFAKAENFKTLPTIKSTTSANLSKSIQADNGEVIYDNAPGGTAKARKNSNLKAFNGKTAKINQVVELSNGEVWYHYSVNNKYWFYALATGFTGTSISDSKNVRLTMQITAVSGDYAYDYKPAGVAGNHKNSALSSYNNKMATVNQQLTLANGETWYHYSLDGKYWFYANARNFIAAHVSAENNYAGMDVSKLSAAQRSFLAQVSNEAITVAAKRGLYPSVIVAQAAIETGWGTSVLAQKANNYFGIKADKNWTGAIFNAKTQEEVDGEMTDTTANFRKYNSLSESVADYGEKIANSSYYTGTFRINAADGIAAAEGLTKWATASKYVTSVQDTIRTYDLTVLDKF</sequence>
<gene>
    <name evidence="17" type="ORF">ACFQHW_02020</name>
</gene>
<evidence type="ECO:0000256" key="7">
    <source>
        <dbReference type="ARBA" id="ARBA00016987"/>
    </source>
</evidence>
<dbReference type="SMART" id="SM00644">
    <property type="entry name" value="Ami_2"/>
    <property type="match status" value="1"/>
</dbReference>
<keyword evidence="18" id="KW-1185">Reference proteome</keyword>
<keyword evidence="11" id="KW-0378">Hydrolase</keyword>
<evidence type="ECO:0000256" key="9">
    <source>
        <dbReference type="ARBA" id="ARBA00022729"/>
    </source>
</evidence>
<evidence type="ECO:0000313" key="18">
    <source>
        <dbReference type="Proteomes" id="UP001596310"/>
    </source>
</evidence>
<dbReference type="CDD" id="cd06583">
    <property type="entry name" value="PGRP"/>
    <property type="match status" value="1"/>
</dbReference>
<evidence type="ECO:0000256" key="8">
    <source>
        <dbReference type="ARBA" id="ARBA00022525"/>
    </source>
</evidence>
<keyword evidence="13" id="KW-0961">Cell wall biogenesis/degradation</keyword>
<dbReference type="SMART" id="SM00047">
    <property type="entry name" value="LYZ2"/>
    <property type="match status" value="1"/>
</dbReference>
<dbReference type="InterPro" id="IPR036505">
    <property type="entry name" value="Amidase/PGRP_sf"/>
</dbReference>
<dbReference type="Pfam" id="PF01510">
    <property type="entry name" value="Amidase_2"/>
    <property type="match status" value="1"/>
</dbReference>
<comment type="similarity">
    <text evidence="2">In the N-terminal section; belongs to the N-acetylmuramoyl-L-alanine amidase 2 family.</text>
</comment>
<dbReference type="SUPFAM" id="SSF82057">
    <property type="entry name" value="Prokaryotic SH3-related domain"/>
    <property type="match status" value="6"/>
</dbReference>
<dbReference type="RefSeq" id="WP_164511069.1">
    <property type="nucleotide sequence ID" value="NZ_JBHSSM010000005.1"/>
</dbReference>
<dbReference type="Gene3D" id="1.10.530.10">
    <property type="match status" value="1"/>
</dbReference>
<dbReference type="PROSITE" id="PS51780">
    <property type="entry name" value="GW"/>
    <property type="match status" value="2"/>
</dbReference>
<evidence type="ECO:0000256" key="2">
    <source>
        <dbReference type="ARBA" id="ARBA00006088"/>
    </source>
</evidence>
<comment type="similarity">
    <text evidence="4">Belongs to the glycosyl hydrolase 73 family.</text>
</comment>